<feature type="transmembrane region" description="Helical" evidence="8">
    <location>
        <begin position="470"/>
        <end position="490"/>
    </location>
</feature>
<feature type="compositionally biased region" description="Gly residues" evidence="7">
    <location>
        <begin position="1"/>
        <end position="10"/>
    </location>
</feature>
<accession>A0A067NDB6</accession>
<feature type="transmembrane region" description="Helical" evidence="8">
    <location>
        <begin position="254"/>
        <end position="274"/>
    </location>
</feature>
<keyword evidence="2" id="KW-0813">Transport</keyword>
<keyword evidence="6 8" id="KW-0472">Membrane</keyword>
<dbReference type="OrthoDB" id="1699231at2759"/>
<dbReference type="GO" id="GO:0006874">
    <property type="term" value="P:intracellular calcium ion homeostasis"/>
    <property type="evidence" value="ECO:0007669"/>
    <property type="project" value="TreeGrafter"/>
</dbReference>
<feature type="transmembrane region" description="Helical" evidence="8">
    <location>
        <begin position="387"/>
        <end position="407"/>
    </location>
</feature>
<feature type="transmembrane region" description="Helical" evidence="8">
    <location>
        <begin position="215"/>
        <end position="234"/>
    </location>
</feature>
<gene>
    <name evidence="10" type="ORF">BOTBODRAFT_26200</name>
</gene>
<protein>
    <recommendedName>
        <fullName evidence="9">Sodium/calcium exchanger membrane region domain-containing protein</fullName>
    </recommendedName>
</protein>
<feature type="transmembrane region" description="Helical" evidence="8">
    <location>
        <begin position="185"/>
        <end position="203"/>
    </location>
</feature>
<evidence type="ECO:0000256" key="4">
    <source>
        <dbReference type="ARBA" id="ARBA00022989"/>
    </source>
</evidence>
<dbReference type="Proteomes" id="UP000027195">
    <property type="component" value="Unassembled WGS sequence"/>
</dbReference>
<evidence type="ECO:0000256" key="3">
    <source>
        <dbReference type="ARBA" id="ARBA00022692"/>
    </source>
</evidence>
<dbReference type="InterPro" id="IPR004713">
    <property type="entry name" value="CaH_exchang"/>
</dbReference>
<evidence type="ECO:0000256" key="8">
    <source>
        <dbReference type="SAM" id="Phobius"/>
    </source>
</evidence>
<evidence type="ECO:0000313" key="11">
    <source>
        <dbReference type="Proteomes" id="UP000027195"/>
    </source>
</evidence>
<evidence type="ECO:0000313" key="10">
    <source>
        <dbReference type="EMBL" id="KDQ21776.1"/>
    </source>
</evidence>
<dbReference type="EMBL" id="KL198016">
    <property type="protein sequence ID" value="KDQ21776.1"/>
    <property type="molecule type" value="Genomic_DNA"/>
</dbReference>
<reference evidence="11" key="1">
    <citation type="journal article" date="2014" name="Proc. Natl. Acad. Sci. U.S.A.">
        <title>Extensive sampling of basidiomycete genomes demonstrates inadequacy of the white-rot/brown-rot paradigm for wood decay fungi.</title>
        <authorList>
            <person name="Riley R."/>
            <person name="Salamov A.A."/>
            <person name="Brown D.W."/>
            <person name="Nagy L.G."/>
            <person name="Floudas D."/>
            <person name="Held B.W."/>
            <person name="Levasseur A."/>
            <person name="Lombard V."/>
            <person name="Morin E."/>
            <person name="Otillar R."/>
            <person name="Lindquist E.A."/>
            <person name="Sun H."/>
            <person name="LaButti K.M."/>
            <person name="Schmutz J."/>
            <person name="Jabbour D."/>
            <person name="Luo H."/>
            <person name="Baker S.E."/>
            <person name="Pisabarro A.G."/>
            <person name="Walton J.D."/>
            <person name="Blanchette R.A."/>
            <person name="Henrissat B."/>
            <person name="Martin F."/>
            <person name="Cullen D."/>
            <person name="Hibbett D.S."/>
            <person name="Grigoriev I.V."/>
        </authorList>
    </citation>
    <scope>NUCLEOTIDE SEQUENCE [LARGE SCALE GENOMIC DNA]</scope>
    <source>
        <strain evidence="11">FD-172 SS1</strain>
    </source>
</reference>
<proteinExistence type="predicted"/>
<evidence type="ECO:0000256" key="5">
    <source>
        <dbReference type="ARBA" id="ARBA00023065"/>
    </source>
</evidence>
<organism evidence="10 11">
    <name type="scientific">Botryobasidium botryosum (strain FD-172 SS1)</name>
    <dbReference type="NCBI Taxonomy" id="930990"/>
    <lineage>
        <taxon>Eukaryota</taxon>
        <taxon>Fungi</taxon>
        <taxon>Dikarya</taxon>
        <taxon>Basidiomycota</taxon>
        <taxon>Agaricomycotina</taxon>
        <taxon>Agaricomycetes</taxon>
        <taxon>Cantharellales</taxon>
        <taxon>Botryobasidiaceae</taxon>
        <taxon>Botryobasidium</taxon>
    </lineage>
</organism>
<evidence type="ECO:0000256" key="1">
    <source>
        <dbReference type="ARBA" id="ARBA00004127"/>
    </source>
</evidence>
<dbReference type="HOGENOM" id="CLU_008721_4_3_1"/>
<feature type="transmembrane region" description="Helical" evidence="8">
    <location>
        <begin position="528"/>
        <end position="545"/>
    </location>
</feature>
<feature type="transmembrane region" description="Helical" evidence="8">
    <location>
        <begin position="427"/>
        <end position="450"/>
    </location>
</feature>
<keyword evidence="5" id="KW-0406">Ion transport</keyword>
<keyword evidence="4 8" id="KW-1133">Transmembrane helix</keyword>
<dbReference type="PANTHER" id="PTHR31503">
    <property type="entry name" value="VACUOLAR CALCIUM ION TRANSPORTER"/>
    <property type="match status" value="1"/>
</dbReference>
<keyword evidence="3 8" id="KW-0812">Transmembrane</keyword>
<dbReference type="GO" id="GO:0015369">
    <property type="term" value="F:calcium:proton antiporter activity"/>
    <property type="evidence" value="ECO:0007669"/>
    <property type="project" value="TreeGrafter"/>
</dbReference>
<evidence type="ECO:0000256" key="7">
    <source>
        <dbReference type="SAM" id="MobiDB-lite"/>
    </source>
</evidence>
<keyword evidence="11" id="KW-1185">Reference proteome</keyword>
<name>A0A067NDB6_BOTB1</name>
<evidence type="ECO:0000256" key="2">
    <source>
        <dbReference type="ARBA" id="ARBA00022448"/>
    </source>
</evidence>
<dbReference type="AlphaFoldDB" id="A0A067NDB6"/>
<feature type="transmembrane region" description="Helical" evidence="8">
    <location>
        <begin position="497"/>
        <end position="516"/>
    </location>
</feature>
<dbReference type="InterPro" id="IPR004837">
    <property type="entry name" value="NaCa_Exmemb"/>
</dbReference>
<dbReference type="STRING" id="930990.A0A067NDB6"/>
<feature type="domain" description="Sodium/calcium exchanger membrane region" evidence="9">
    <location>
        <begin position="393"/>
        <end position="542"/>
    </location>
</feature>
<dbReference type="GO" id="GO:0000329">
    <property type="term" value="C:fungal-type vacuole membrane"/>
    <property type="evidence" value="ECO:0007669"/>
    <property type="project" value="TreeGrafter"/>
</dbReference>
<dbReference type="PANTHER" id="PTHR31503:SF20">
    <property type="entry name" value="CA(2+)_H(+) EXCHANGER, PUTATIVE (EUROFUNG)-RELATED"/>
    <property type="match status" value="1"/>
</dbReference>
<evidence type="ECO:0000259" key="9">
    <source>
        <dbReference type="Pfam" id="PF01699"/>
    </source>
</evidence>
<dbReference type="InParanoid" id="A0A067NDB6"/>
<feature type="transmembrane region" description="Helical" evidence="8">
    <location>
        <begin position="334"/>
        <end position="353"/>
    </location>
</feature>
<comment type="subcellular location">
    <subcellularLocation>
        <location evidence="1">Endomembrane system</location>
        <topology evidence="1">Multi-pass membrane protein</topology>
    </subcellularLocation>
</comment>
<feature type="region of interest" description="Disordered" evidence="7">
    <location>
        <begin position="1"/>
        <end position="35"/>
    </location>
</feature>
<dbReference type="Pfam" id="PF01699">
    <property type="entry name" value="Na_Ca_ex"/>
    <property type="match status" value="1"/>
</dbReference>
<evidence type="ECO:0000256" key="6">
    <source>
        <dbReference type="ARBA" id="ARBA00023136"/>
    </source>
</evidence>
<sequence>MEKGHPGGPGVTRSSSEEISLGPYPPTLGAGSSNRTSDHLEYYHSRFPASESTFAGFSSSHKDAQPANQYDLEADYRLHPDLSGRPHQHIHLADVPSTSRRFFLRLAGYGRELPSYAESLRNICTSSWLNILIPFVPLAWVAHFHHWGGKYAFGFSFVGIIPLEKLFEYGGEQLALYCGKSIGDLVIITLNNTVEITLAIILLGNCELKLLQSTIIGVILLHILLVPGAAFMAGGARIWEQHLNPFATQLNQSLMTMSVLTLLIPAALFAALYGNDYGPGAGELHRNSTAAASEHGGATAEAAHGIAVRSVFRLTEHVPAPAVSDETKLRILHISRACAIMLLIVYIASRFYLHNPPGEDADEKRMADAPEALRRAEEETLEEKPELRPLVCVILLLITVPLTAFTLEWLVESIDKIRHDTRITTEWFGLVLLPIASFSADALVTIGYFVRKYFRNSIGPPAALAQSRSIDLSIQFALFWMPFLVLLGWVTQKPFTLLFDLFEVAVLFGACFLVNYVTQDAKTNWAEGLMMVMFYMMIATAAWYYDGQTAIRFMAGDECQSVVASIAREGAEAAAAGH</sequence>
<dbReference type="GO" id="GO:0012505">
    <property type="term" value="C:endomembrane system"/>
    <property type="evidence" value="ECO:0007669"/>
    <property type="project" value="UniProtKB-SubCell"/>
</dbReference>